<dbReference type="Pfam" id="PF01825">
    <property type="entry name" value="GPS"/>
    <property type="match status" value="1"/>
</dbReference>
<keyword evidence="11" id="KW-1185">Reference proteome</keyword>
<feature type="transmembrane region" description="Helical" evidence="7">
    <location>
        <begin position="1030"/>
        <end position="1053"/>
    </location>
</feature>
<keyword evidence="3 7" id="KW-1133">Transmembrane helix</keyword>
<dbReference type="InParanoid" id="A0A0N1IEW4"/>
<feature type="region of interest" description="Disordered" evidence="6">
    <location>
        <begin position="1298"/>
        <end position="1336"/>
    </location>
</feature>
<dbReference type="InterPro" id="IPR000203">
    <property type="entry name" value="GPS"/>
</dbReference>
<gene>
    <name evidence="10" type="ORF">RR48_03378</name>
</gene>
<dbReference type="STRING" id="76193.A0A0N1IEW4"/>
<comment type="subcellular location">
    <subcellularLocation>
        <location evidence="1">Membrane</location>
        <topology evidence="1">Multi-pass membrane protein</topology>
    </subcellularLocation>
</comment>
<keyword evidence="4 7" id="KW-0472">Membrane</keyword>
<feature type="transmembrane region" description="Helical" evidence="7">
    <location>
        <begin position="1140"/>
        <end position="1161"/>
    </location>
</feature>
<dbReference type="EMBL" id="KQ461186">
    <property type="protein sequence ID" value="KPJ07386.1"/>
    <property type="molecule type" value="Genomic_DNA"/>
</dbReference>
<organism evidence="10 11">
    <name type="scientific">Papilio machaon</name>
    <name type="common">Old World swallowtail butterfly</name>
    <dbReference type="NCBI Taxonomy" id="76193"/>
    <lineage>
        <taxon>Eukaryota</taxon>
        <taxon>Metazoa</taxon>
        <taxon>Ecdysozoa</taxon>
        <taxon>Arthropoda</taxon>
        <taxon>Hexapoda</taxon>
        <taxon>Insecta</taxon>
        <taxon>Pterygota</taxon>
        <taxon>Neoptera</taxon>
        <taxon>Endopterygota</taxon>
        <taxon>Lepidoptera</taxon>
        <taxon>Glossata</taxon>
        <taxon>Ditrysia</taxon>
        <taxon>Papilionoidea</taxon>
        <taxon>Papilionidae</taxon>
        <taxon>Papilioninae</taxon>
        <taxon>Papilio</taxon>
    </lineage>
</organism>
<dbReference type="Proteomes" id="UP000053240">
    <property type="component" value="Unassembled WGS sequence"/>
</dbReference>
<keyword evidence="5" id="KW-1015">Disulfide bond</keyword>
<keyword evidence="10" id="KW-0675">Receptor</keyword>
<dbReference type="GO" id="GO:0016020">
    <property type="term" value="C:membrane"/>
    <property type="evidence" value="ECO:0007669"/>
    <property type="project" value="UniProtKB-SubCell"/>
</dbReference>
<sequence>MRARLPSLNREEGKQEEDIRFFQSISSLANHFLFHQKILEGKEDYNFYFFAHEAEPTSRQKRYVIQDHGSWEGVPWKCGLGLMILQWLSIGKTLSLLFVFWININEIDGKKQKTPICPVGFQLAFTKQKEEPICYRKKGPEVFADIFNDCVGNLFSSSLYNSLNIANLNTVIWTEYKTIYPGGPFIDWSYSSSIGRLLFSTYDVNYNQELGLHEDLCLVIDPVSNFTATKCDEKHYRYCFLKPYPDEDEMTDEGCGDLWESWRFSSPRPTCLSVLSGVSGGPVRATWRQAQELCEKNGGSILNRGWRNANNPMFQAAGYSRTYPLGIIMSSDFSMLRYDAEDDHCEIPESEWNFEDNVHSADTLLGSLHDNFWYLVNSSYIFYDVICERSIQMKNITMNVTLDRDNKLLLRVNDSLRESDVYCFSDSVIHYPTRIKVHREDDTNVFELKPITDGYYWCVHTDTETYQVAESNKILFIREKQSVGNVYATKIRLKKPYNFENLEKSYRQWLKKLKEFVFYRTKYTQIYGEESLYANDTQKVLKQFKSVTPGLDWKDKEIIHNSKIKRLYLDGRTALLHIELNSDMMPVMPGWWEDMEVEYMKPAYYCKSFDSVPTLKLGESTTTFSCRTYQCVGDFNEGVQWVTTATEGCTTRTPLWAHTTIRVHTSSQKDMVQLIMPTVVPPDTTRQEQPHIREPGSESSEESTEKFRPKPTPSPPPTTTEQSTTECQTETTEAVSTDTLPPITTVPTTETTEQTTVVVTTEITTMKPPEEQLQQILEDLDRLLSNETGPILVESIDQVFDQVDDLLNVEDQLDIPGNLLHMLDKLGSAVYLNGSDNATAVRGNIALVMADAKPNNPVRGLRIAASNETRFNKNSFEVLSEELNSSTLNVEDNEAVVHLPQSVAESSRRISFVVFRNDRAFASAHHRLSVNSRVLSVNVENITQFGHGEVVDIHINPLTRDPDRNLSRACAYWHFVEDGTGYWSQEGCTFIRATQSGLMDTCRCDHLTHFAEILVPKPVFSQRDEDILEILSIIGCCVSLLGLLMVGLTAAMFRTWRRDYSNKIWLQLCIAVFLLVVCFLIVVFAKFNEYNVGCMLLGVALHYSVLASFCWMLVAAVLSYRRLVLVFTRDASHKLLRASAFSWGAPCAVVGILLSISPHSYAGRFEEKTPSGAFCYPSGLALWLAVYAPIVIMLLANWTLFCLIVRSVFASRRIQRHGDSNEAMRCASVSCLLVFLFGLPWIFGLFAFNIVAAYLFTFTVTFQGFILFLFFVLGNKKTRDLWLNKLKITQTRKVPVTSSTYSNRSTGAGWRGNPALMDSKNSKPRSLSSPDDSRFS</sequence>
<dbReference type="CDD" id="cd15040">
    <property type="entry name" value="7tmB2_Adhesion"/>
    <property type="match status" value="1"/>
</dbReference>
<feature type="transmembrane region" description="Helical" evidence="7">
    <location>
        <begin position="1254"/>
        <end position="1273"/>
    </location>
</feature>
<evidence type="ECO:0000256" key="1">
    <source>
        <dbReference type="ARBA" id="ARBA00004141"/>
    </source>
</evidence>
<evidence type="ECO:0000259" key="8">
    <source>
        <dbReference type="PROSITE" id="PS50221"/>
    </source>
</evidence>
<evidence type="ECO:0000313" key="10">
    <source>
        <dbReference type="EMBL" id="KPJ07386.1"/>
    </source>
</evidence>
<evidence type="ECO:0000256" key="3">
    <source>
        <dbReference type="ARBA" id="ARBA00022989"/>
    </source>
</evidence>
<evidence type="ECO:0000259" key="9">
    <source>
        <dbReference type="PROSITE" id="PS50261"/>
    </source>
</evidence>
<feature type="transmembrane region" description="Helical" evidence="7">
    <location>
        <begin position="1099"/>
        <end position="1120"/>
    </location>
</feature>
<evidence type="ECO:0000256" key="2">
    <source>
        <dbReference type="ARBA" id="ARBA00022692"/>
    </source>
</evidence>
<reference evidence="10 11" key="1">
    <citation type="journal article" date="2015" name="Nat. Commun.">
        <title>Outbred genome sequencing and CRISPR/Cas9 gene editing in butterflies.</title>
        <authorList>
            <person name="Li X."/>
            <person name="Fan D."/>
            <person name="Zhang W."/>
            <person name="Liu G."/>
            <person name="Zhang L."/>
            <person name="Zhao L."/>
            <person name="Fang X."/>
            <person name="Chen L."/>
            <person name="Dong Y."/>
            <person name="Chen Y."/>
            <person name="Ding Y."/>
            <person name="Zhao R."/>
            <person name="Feng M."/>
            <person name="Zhu Y."/>
            <person name="Feng Y."/>
            <person name="Jiang X."/>
            <person name="Zhu D."/>
            <person name="Xiang H."/>
            <person name="Feng X."/>
            <person name="Li S."/>
            <person name="Wang J."/>
            <person name="Zhang G."/>
            <person name="Kronforst M.R."/>
            <person name="Wang W."/>
        </authorList>
    </citation>
    <scope>NUCLEOTIDE SEQUENCE [LARGE SCALE GENOMIC DNA]</scope>
    <source>
        <strain evidence="10">Ya'a_city_454_Pm</strain>
        <tissue evidence="10">Whole body</tissue>
    </source>
</reference>
<evidence type="ECO:0000256" key="4">
    <source>
        <dbReference type="ARBA" id="ARBA00023136"/>
    </source>
</evidence>
<dbReference type="GO" id="GO:0007166">
    <property type="term" value="P:cell surface receptor signaling pathway"/>
    <property type="evidence" value="ECO:0007669"/>
    <property type="project" value="InterPro"/>
</dbReference>
<dbReference type="GO" id="GO:0004930">
    <property type="term" value="F:G protein-coupled receptor activity"/>
    <property type="evidence" value="ECO:0007669"/>
    <property type="project" value="InterPro"/>
</dbReference>
<evidence type="ECO:0000256" key="5">
    <source>
        <dbReference type="ARBA" id="ARBA00023157"/>
    </source>
</evidence>
<feature type="compositionally biased region" description="Low complexity" evidence="6">
    <location>
        <begin position="719"/>
        <end position="753"/>
    </location>
</feature>
<feature type="domain" description="GAIN-B" evidence="8">
    <location>
        <begin position="870"/>
        <end position="1021"/>
    </location>
</feature>
<feature type="transmembrane region" description="Helical" evidence="7">
    <location>
        <begin position="1065"/>
        <end position="1087"/>
    </location>
</feature>
<evidence type="ECO:0000256" key="6">
    <source>
        <dbReference type="SAM" id="MobiDB-lite"/>
    </source>
</evidence>
<evidence type="ECO:0000313" key="11">
    <source>
        <dbReference type="Proteomes" id="UP000053240"/>
    </source>
</evidence>
<dbReference type="Gene3D" id="2.60.220.50">
    <property type="match status" value="1"/>
</dbReference>
<dbReference type="SUPFAM" id="SSF81321">
    <property type="entry name" value="Family A G protein-coupled receptor-like"/>
    <property type="match status" value="1"/>
</dbReference>
<dbReference type="SMART" id="SM00303">
    <property type="entry name" value="GPS"/>
    <property type="match status" value="1"/>
</dbReference>
<feature type="transmembrane region" description="Helical" evidence="7">
    <location>
        <begin position="1226"/>
        <end position="1248"/>
    </location>
</feature>
<dbReference type="PROSITE" id="PS50221">
    <property type="entry name" value="GAIN_B"/>
    <property type="match status" value="1"/>
</dbReference>
<dbReference type="PANTHER" id="PTHR45692:SF1">
    <property type="entry name" value="G-PROTEIN COUPLED RECEPTORS FAMILY 2 PROFILE 2 DOMAIN-CONTAINING PROTEIN"/>
    <property type="match status" value="1"/>
</dbReference>
<proteinExistence type="predicted"/>
<name>A0A0N1IEW4_PAPMA</name>
<keyword evidence="2 7" id="KW-0812">Transmembrane</keyword>
<feature type="domain" description="G-protein coupled receptors family 2 profile 2" evidence="9">
    <location>
        <begin position="1028"/>
        <end position="1275"/>
    </location>
</feature>
<dbReference type="InterPro" id="IPR057244">
    <property type="entry name" value="GAIN_B"/>
</dbReference>
<dbReference type="InterPro" id="IPR000832">
    <property type="entry name" value="GPCR_2_secretin-like"/>
</dbReference>
<dbReference type="InterPro" id="IPR046338">
    <property type="entry name" value="GAIN_dom_sf"/>
</dbReference>
<feature type="transmembrane region" description="Helical" evidence="7">
    <location>
        <begin position="1181"/>
        <end position="1205"/>
    </location>
</feature>
<dbReference type="PRINTS" id="PR00249">
    <property type="entry name" value="GPCRSECRETIN"/>
</dbReference>
<dbReference type="Pfam" id="PF00002">
    <property type="entry name" value="7tm_2"/>
    <property type="match status" value="1"/>
</dbReference>
<feature type="compositionally biased region" description="Basic and acidic residues" evidence="6">
    <location>
        <begin position="685"/>
        <end position="696"/>
    </location>
</feature>
<protein>
    <submittedName>
        <fullName evidence="10">Putative G-protein coupled receptor 112</fullName>
    </submittedName>
</protein>
<accession>A0A0N1IEW4</accession>
<dbReference type="InterPro" id="IPR017981">
    <property type="entry name" value="GPCR_2-like_7TM"/>
</dbReference>
<dbReference type="PANTHER" id="PTHR45692">
    <property type="entry name" value="G_PROTEIN_RECEP_F2_4 DOMAIN-CONTAINING PROTEIN"/>
    <property type="match status" value="1"/>
</dbReference>
<evidence type="ECO:0000256" key="7">
    <source>
        <dbReference type="SAM" id="Phobius"/>
    </source>
</evidence>
<dbReference type="PROSITE" id="PS50261">
    <property type="entry name" value="G_PROTEIN_RECEP_F2_4"/>
    <property type="match status" value="1"/>
</dbReference>
<dbReference type="Gene3D" id="1.20.1070.10">
    <property type="entry name" value="Rhodopsin 7-helix transmembrane proteins"/>
    <property type="match status" value="1"/>
</dbReference>
<feature type="region of interest" description="Disordered" evidence="6">
    <location>
        <begin position="680"/>
        <end position="753"/>
    </location>
</feature>